<dbReference type="RefSeq" id="WP_004992314.1">
    <property type="nucleotide sequence ID" value="NZ_DS999641.1"/>
</dbReference>
<evidence type="ECO:0000256" key="2">
    <source>
        <dbReference type="SAM" id="SignalP"/>
    </source>
</evidence>
<accession>D6A2H4</accession>
<dbReference type="EMBL" id="DS999641">
    <property type="protein sequence ID" value="EFE71412.2"/>
    <property type="molecule type" value="Genomic_DNA"/>
</dbReference>
<dbReference type="AlphaFoldDB" id="D6A2H4"/>
<evidence type="ECO:0000313" key="3">
    <source>
        <dbReference type="EMBL" id="EFE71412.2"/>
    </source>
</evidence>
<sequence>MKRTIRTALLTAGALIAALGIPSTAARADAAAPRIDLRVLVVSDGGPATEAIAAELDTAGTPYTEIDLTRSDRPVIDADYLADTVDGRERAKFQAVVLPNDNPFPANSAEMAALVAYERAYDVPQVDAYTYARPEAGLQYPVHGGYSGSVDGVQAEVTDAGRAGPFGYLDGPVPFEDNSPTVGESYAYLSTPVAGADFTPYVQAPIPGTTKRGSLVGEYRHDGRRELVVTFVYNRHQQQFRLLARGIVQWMTGGVHLGSSRNYFAVHVDDVLAADDRWNSELNCTPGDVDCTDPDAVPDPIRMTPADVDRAVAWQREHGFTLDLAYNGAGSVDHREDGDGTDPLADRFLAERDEFRWINHTYTHAFLGCEQDTTVVPWRCATHADGSTKWVSRNDISDEIALNRVWGQTSGLPLDNGELVTGEHSGLRVLPQQPADNPHLAPALADNGVTWLASDNSREPDQRRVAPATTVPRYPMNIFYNAGRAAEQVDEYNWIYTSRAQGGSGICEDNPATTTCLPAPLDTATGYAEHIVPLERRIALGHVLANDPKPHFIHQSNLAEDRIAYPVLDGVLDGYAALFAENTPVVNLRMKDIGVELQRRAAWRAAVRDGQVTAHRIGGTVTVEGPDGVAVPATMPEGTTRSGSVFGGAYAGGRSGWTPPTSAPLVLALPPSAVPAPATGADGSAPATAPAPKARVPEGVAEPVSPGTNG</sequence>
<gene>
    <name evidence="3" type="ORF">SSFG_06650</name>
</gene>
<protein>
    <recommendedName>
        <fullName evidence="5">Secreted protein</fullName>
    </recommendedName>
</protein>
<name>D6A2H4_STRV1</name>
<evidence type="ECO:0000256" key="1">
    <source>
        <dbReference type="SAM" id="MobiDB-lite"/>
    </source>
</evidence>
<feature type="signal peptide" evidence="2">
    <location>
        <begin position="1"/>
        <end position="25"/>
    </location>
</feature>
<proteinExistence type="predicted"/>
<reference evidence="4" key="1">
    <citation type="submission" date="2008-12" db="EMBL/GenBank/DDBJ databases">
        <title>Annotation of Streptomyces ghanaensis ATCC 14672.</title>
        <authorList>
            <consortium name="The Broad Institute Genome Sequencing Platform"/>
            <consortium name="Broad Institute Microbial Sequencing Center"/>
            <person name="Fischbach M."/>
            <person name="Ward D."/>
            <person name="Young S."/>
            <person name="Kodira C.D."/>
            <person name="Zeng Q."/>
            <person name="Koehrsen M."/>
            <person name="Godfrey P."/>
            <person name="Alvarado L."/>
            <person name="Berlin A.M."/>
            <person name="Borenstein D."/>
            <person name="Chen Z."/>
            <person name="Engels R."/>
            <person name="Freedman E."/>
            <person name="Gellesch M."/>
            <person name="Goldberg J."/>
            <person name="Griggs A."/>
            <person name="Gujja S."/>
            <person name="Heiman D.I."/>
            <person name="Hepburn T.A."/>
            <person name="Howarth C."/>
            <person name="Jen D."/>
            <person name="Larson L."/>
            <person name="Lewis B."/>
            <person name="Mehta T."/>
            <person name="Park D."/>
            <person name="Pearson M."/>
            <person name="Roberts A."/>
            <person name="Saif S."/>
            <person name="Shea T.D."/>
            <person name="Shenoy N."/>
            <person name="Sisk P."/>
            <person name="Stolte C."/>
            <person name="Sykes S.N."/>
            <person name="Walk T."/>
            <person name="White J."/>
            <person name="Yandava C."/>
            <person name="Straight P."/>
            <person name="Clardy J."/>
            <person name="Hung D."/>
            <person name="Kolter R."/>
            <person name="Mekalanos J."/>
            <person name="Walker S."/>
            <person name="Walsh C.T."/>
            <person name="Wieland B.L.C."/>
            <person name="Ilzarbe M."/>
            <person name="Galagan J."/>
            <person name="Nusbaum C."/>
            <person name="Birren B."/>
        </authorList>
    </citation>
    <scope>NUCLEOTIDE SEQUENCE [LARGE SCALE GENOMIC DNA]</scope>
    <source>
        <strain evidence="4">ATCC 14672 / DSM 40746 / JCM 4963 / KCTC 9882 / NRRL B-12104 / FH 1290</strain>
    </source>
</reference>
<feature type="region of interest" description="Disordered" evidence="1">
    <location>
        <begin position="671"/>
        <end position="710"/>
    </location>
</feature>
<organism evidence="3 4">
    <name type="scientific">Streptomyces viridosporus (strain ATCC 14672 / DSM 40746 / JCM 4963 / KCTC 9882 / NRRL B-12104 / FH 1290)</name>
    <name type="common">Streptomyces ghanaensis</name>
    <dbReference type="NCBI Taxonomy" id="566461"/>
    <lineage>
        <taxon>Bacteria</taxon>
        <taxon>Bacillati</taxon>
        <taxon>Actinomycetota</taxon>
        <taxon>Actinomycetes</taxon>
        <taxon>Kitasatosporales</taxon>
        <taxon>Streptomycetaceae</taxon>
        <taxon>Streptomyces</taxon>
    </lineage>
</organism>
<dbReference type="Proteomes" id="UP000003824">
    <property type="component" value="Unassembled WGS sequence"/>
</dbReference>
<keyword evidence="2" id="KW-0732">Signal</keyword>
<dbReference type="eggNOG" id="ENOG502ZBGS">
    <property type="taxonomic scope" value="Bacteria"/>
</dbReference>
<evidence type="ECO:0008006" key="5">
    <source>
        <dbReference type="Google" id="ProtNLM"/>
    </source>
</evidence>
<evidence type="ECO:0000313" key="4">
    <source>
        <dbReference type="Proteomes" id="UP000003824"/>
    </source>
</evidence>
<feature type="chain" id="PRO_5039112228" description="Secreted protein" evidence="2">
    <location>
        <begin position="26"/>
        <end position="710"/>
    </location>
</feature>